<comment type="caution">
    <text evidence="2">The sequence shown here is derived from an EMBL/GenBank/DDBJ whole genome shotgun (WGS) entry which is preliminary data.</text>
</comment>
<name>A0AAN7V7V6_9COLE</name>
<accession>A0AAN7V7V6</accession>
<reference evidence="2 3" key="1">
    <citation type="journal article" date="2024" name="Insects">
        <title>An Improved Chromosome-Level Genome Assembly of the Firefly Pyrocoelia pectoralis.</title>
        <authorList>
            <person name="Fu X."/>
            <person name="Meyer-Rochow V.B."/>
            <person name="Ballantyne L."/>
            <person name="Zhu X."/>
        </authorList>
    </citation>
    <scope>NUCLEOTIDE SEQUENCE [LARGE SCALE GENOMIC DNA]</scope>
    <source>
        <strain evidence="2">XCY_ONT2</strain>
    </source>
</reference>
<proteinExistence type="predicted"/>
<gene>
    <name evidence="2" type="ORF">RI129_010380</name>
</gene>
<dbReference type="AlphaFoldDB" id="A0AAN7V7V6"/>
<evidence type="ECO:0000313" key="3">
    <source>
        <dbReference type="Proteomes" id="UP001329430"/>
    </source>
</evidence>
<keyword evidence="1" id="KW-0732">Signal</keyword>
<dbReference type="Pfam" id="PF11901">
    <property type="entry name" value="DM9"/>
    <property type="match status" value="1"/>
</dbReference>
<evidence type="ECO:0000313" key="2">
    <source>
        <dbReference type="EMBL" id="KAK5641833.1"/>
    </source>
</evidence>
<keyword evidence="3" id="KW-1185">Reference proteome</keyword>
<dbReference type="PANTHER" id="PTHR31649:SF10">
    <property type="entry name" value="IP19903P-RELATED"/>
    <property type="match status" value="1"/>
</dbReference>
<dbReference type="Proteomes" id="UP001329430">
    <property type="component" value="Chromosome 7"/>
</dbReference>
<dbReference type="SMART" id="SM00696">
    <property type="entry name" value="DM9"/>
    <property type="match status" value="1"/>
</dbReference>
<dbReference type="PANTHER" id="PTHR31649">
    <property type="entry name" value="AGAP009604-PA"/>
    <property type="match status" value="1"/>
</dbReference>
<protein>
    <submittedName>
        <fullName evidence="2">Uncharacterized protein</fullName>
    </submittedName>
</protein>
<feature type="signal peptide" evidence="1">
    <location>
        <begin position="1"/>
        <end position="21"/>
    </location>
</feature>
<sequence>MYAHQLLFTICLLGKCFVSKANPLSSTEECEAYHWRDYYNNVPRDAFLAAVNNNGNPMYVAQVLHWELLIPGFISDPELNVAIYEYGNEERKALKNVKILCADDTNKLEWIKSNTSDFLIDEKYIVGGFESENKVFIGKSYSDGEPVLGKVIVHKSDPVFLHATQNGTAIRLKNFEVLSVVRHHRTTTASTMGDNNEVGEKWSRLTSDGWFRRSTRSDGWFRGSTRPDGWFRGSTRPDGWFRGSTRPDGWFRRSTRPFVQDKSPIAVSGNVKSLMIRDDKECTCSKGTVIINFN</sequence>
<feature type="chain" id="PRO_5043014004" evidence="1">
    <location>
        <begin position="22"/>
        <end position="294"/>
    </location>
</feature>
<evidence type="ECO:0000256" key="1">
    <source>
        <dbReference type="SAM" id="SignalP"/>
    </source>
</evidence>
<dbReference type="EMBL" id="JAVRBK010000007">
    <property type="protein sequence ID" value="KAK5641833.1"/>
    <property type="molecule type" value="Genomic_DNA"/>
</dbReference>
<dbReference type="InterPro" id="IPR006616">
    <property type="entry name" value="DM9_repeat"/>
</dbReference>
<organism evidence="2 3">
    <name type="scientific">Pyrocoelia pectoralis</name>
    <dbReference type="NCBI Taxonomy" id="417401"/>
    <lineage>
        <taxon>Eukaryota</taxon>
        <taxon>Metazoa</taxon>
        <taxon>Ecdysozoa</taxon>
        <taxon>Arthropoda</taxon>
        <taxon>Hexapoda</taxon>
        <taxon>Insecta</taxon>
        <taxon>Pterygota</taxon>
        <taxon>Neoptera</taxon>
        <taxon>Endopterygota</taxon>
        <taxon>Coleoptera</taxon>
        <taxon>Polyphaga</taxon>
        <taxon>Elateriformia</taxon>
        <taxon>Elateroidea</taxon>
        <taxon>Lampyridae</taxon>
        <taxon>Lampyrinae</taxon>
        <taxon>Pyrocoelia</taxon>
    </lineage>
</organism>